<sequence length="71" mass="8326">MHKESVINKEAWEYKSYEFFVKSDGLPSECAKDTMISPPMIRNGFIIKEFNEDPSWTDEKLPGEFTIYAMK</sequence>
<comment type="caution">
    <text evidence="1">The sequence shown here is derived from an EMBL/GenBank/DDBJ whole genome shotgun (WGS) entry which is preliminary data.</text>
</comment>
<reference evidence="1 2" key="1">
    <citation type="submission" date="2018-03" db="EMBL/GenBank/DDBJ databases">
        <title>The uncultured portion of the human microbiome is neutrally assembled.</title>
        <authorList>
            <person name="Jeraldo P."/>
            <person name="Boardman L."/>
            <person name="White B.A."/>
            <person name="Nelson H."/>
            <person name="Goldenfeld N."/>
            <person name="Chia N."/>
        </authorList>
    </citation>
    <scope>NUCLEOTIDE SEQUENCE [LARGE SCALE GENOMIC DNA]</scope>
    <source>
        <strain evidence="1">CIM:MAG 903</strain>
    </source>
</reference>
<name>A0A316MB98_9CLOT</name>
<evidence type="ECO:0000313" key="2">
    <source>
        <dbReference type="Proteomes" id="UP000246114"/>
    </source>
</evidence>
<organism evidence="1 2">
    <name type="scientific">Clostridium cadaveris</name>
    <dbReference type="NCBI Taxonomy" id="1529"/>
    <lineage>
        <taxon>Bacteria</taxon>
        <taxon>Bacillati</taxon>
        <taxon>Bacillota</taxon>
        <taxon>Clostridia</taxon>
        <taxon>Eubacteriales</taxon>
        <taxon>Clostridiaceae</taxon>
        <taxon>Clostridium</taxon>
    </lineage>
</organism>
<proteinExistence type="predicted"/>
<dbReference type="AlphaFoldDB" id="A0A316MB98"/>
<gene>
    <name evidence="1" type="ORF">DBY38_00270</name>
</gene>
<dbReference type="Proteomes" id="UP000246114">
    <property type="component" value="Unassembled WGS sequence"/>
</dbReference>
<dbReference type="EMBL" id="QAMZ01000003">
    <property type="protein sequence ID" value="PWL55762.1"/>
    <property type="molecule type" value="Genomic_DNA"/>
</dbReference>
<accession>A0A316MB98</accession>
<protein>
    <submittedName>
        <fullName evidence="1">Uncharacterized protein</fullName>
    </submittedName>
</protein>
<evidence type="ECO:0000313" key="1">
    <source>
        <dbReference type="EMBL" id="PWL55762.1"/>
    </source>
</evidence>